<evidence type="ECO:0000313" key="3">
    <source>
        <dbReference type="Proteomes" id="UP000297149"/>
    </source>
</evidence>
<proteinExistence type="predicted"/>
<dbReference type="EMBL" id="CP039396">
    <property type="protein sequence ID" value="QCD41266.1"/>
    <property type="molecule type" value="Genomic_DNA"/>
</dbReference>
<keyword evidence="3" id="KW-1185">Reference proteome</keyword>
<dbReference type="AlphaFoldDB" id="A0A4P7W085"/>
<gene>
    <name evidence="2" type="ORF">E7747_02430</name>
</gene>
<sequence length="570" mass="65655">MSDSEKLAALHSETTNAFYFYENLQGKGKEGTPTDKHQQVNQQDKTDGVVSYPDGIDPTNISWKDAKKYGSYIEVKAYYKSGNEKEGEGEITYRFMLGKDAALDYNAERNHHYKLTLKFKGWANDVDWHIDYRKEPETKLRFPHPFYISYLYGQTAMIPLEFDAPKDVKIKNITARIITNNWSPLDCKDGFDGGTAQPSNWWNGAYARYVSTSNVVNNKPWNGFLSLRKPVNLVALPEPKNLEHNEPSILNKEHYEDENLGYRLYSADELKISDYQLYEAMDDDKPHVSWDNGTYYVKIPIWTRARQLIARTGYTGNNPYNAYYRQAIVNVVVELEDGTILDSSDSKVTMNPDDAIQNIEVKQVHRLVNPKGIYRSSNNTKSFDVELKVLEDDADVEFKNLKSAGPWRAYVIRESDENFISLEGFSTDKRPDTTSEADYTFKYSGDILTRRSIEGRNDTEIAFRINFNGTSNGVPRYAIIRVEYNYYSCYHLIFVRQGYEAHDTFDNGIKWCTGNNISKDEITSNPLDEGTLFKFGNWNGIKTGNNVNSKTPWRKITPDNFKAKRRKQKA</sequence>
<organism evidence="2 3">
    <name type="scientific">Duncaniella dubosii</name>
    <dbReference type="NCBI Taxonomy" id="2518971"/>
    <lineage>
        <taxon>Bacteria</taxon>
        <taxon>Pseudomonadati</taxon>
        <taxon>Bacteroidota</taxon>
        <taxon>Bacteroidia</taxon>
        <taxon>Bacteroidales</taxon>
        <taxon>Muribaculaceae</taxon>
        <taxon>Duncaniella</taxon>
    </lineage>
</organism>
<name>A0A4P7W085_9BACT</name>
<feature type="compositionally biased region" description="Basic and acidic residues" evidence="1">
    <location>
        <begin position="27"/>
        <end position="38"/>
    </location>
</feature>
<protein>
    <submittedName>
        <fullName evidence="2">Uncharacterized protein</fullName>
    </submittedName>
</protein>
<feature type="region of interest" description="Disordered" evidence="1">
    <location>
        <begin position="26"/>
        <end position="51"/>
    </location>
</feature>
<reference evidence="3" key="1">
    <citation type="submission" date="2019-02" db="EMBL/GenBank/DDBJ databases">
        <title>Isolation and identification of novel species under the genus Muribaculum.</title>
        <authorList>
            <person name="Miyake S."/>
            <person name="Ding Y."/>
            <person name="Low A."/>
            <person name="Soh M."/>
            <person name="Seedorf H."/>
        </authorList>
    </citation>
    <scope>NUCLEOTIDE SEQUENCE [LARGE SCALE GENOMIC DNA]</scope>
    <source>
        <strain evidence="3">H5</strain>
    </source>
</reference>
<dbReference type="Proteomes" id="UP000297149">
    <property type="component" value="Chromosome"/>
</dbReference>
<evidence type="ECO:0000313" key="2">
    <source>
        <dbReference type="EMBL" id="QCD41266.1"/>
    </source>
</evidence>
<dbReference type="RefSeq" id="WP_136413888.1">
    <property type="nucleotide sequence ID" value="NZ_CP039396.1"/>
</dbReference>
<dbReference type="KEGG" id="ddb:E7747_02430"/>
<evidence type="ECO:0000256" key="1">
    <source>
        <dbReference type="SAM" id="MobiDB-lite"/>
    </source>
</evidence>
<accession>A0A4P7W085</accession>